<reference evidence="2 3" key="1">
    <citation type="journal article" date="2020" name="Genome Biol. Evol.">
        <title>A new high-quality draft genome assembly of the Chinese cordyceps Ophiocordyceps sinensis.</title>
        <authorList>
            <person name="Shu R."/>
            <person name="Zhang J."/>
            <person name="Meng Q."/>
            <person name="Zhang H."/>
            <person name="Zhou G."/>
            <person name="Li M."/>
            <person name="Wu P."/>
            <person name="Zhao Y."/>
            <person name="Chen C."/>
            <person name="Qin Q."/>
        </authorList>
    </citation>
    <scope>NUCLEOTIDE SEQUENCE [LARGE SCALE GENOMIC DNA]</scope>
    <source>
        <strain evidence="2 3">IOZ07</strain>
    </source>
</reference>
<accession>A0A8H4LTK8</accession>
<feature type="compositionally biased region" description="Basic and acidic residues" evidence="1">
    <location>
        <begin position="69"/>
        <end position="79"/>
    </location>
</feature>
<feature type="region of interest" description="Disordered" evidence="1">
    <location>
        <begin position="55"/>
        <end position="79"/>
    </location>
</feature>
<protein>
    <submittedName>
        <fullName evidence="2">Uncharacterized protein</fullName>
    </submittedName>
</protein>
<comment type="caution">
    <text evidence="2">The sequence shown here is derived from an EMBL/GenBank/DDBJ whole genome shotgun (WGS) entry which is preliminary data.</text>
</comment>
<organism evidence="2 3">
    <name type="scientific">Ophiocordyceps sinensis</name>
    <dbReference type="NCBI Taxonomy" id="72228"/>
    <lineage>
        <taxon>Eukaryota</taxon>
        <taxon>Fungi</taxon>
        <taxon>Dikarya</taxon>
        <taxon>Ascomycota</taxon>
        <taxon>Pezizomycotina</taxon>
        <taxon>Sordariomycetes</taxon>
        <taxon>Hypocreomycetidae</taxon>
        <taxon>Hypocreales</taxon>
        <taxon>Ophiocordycipitaceae</taxon>
        <taxon>Ophiocordyceps</taxon>
    </lineage>
</organism>
<name>A0A8H4LTK8_9HYPO</name>
<proteinExistence type="predicted"/>
<dbReference type="EMBL" id="JAAVMX010000008">
    <property type="protein sequence ID" value="KAF4505320.1"/>
    <property type="molecule type" value="Genomic_DNA"/>
</dbReference>
<evidence type="ECO:0000256" key="1">
    <source>
        <dbReference type="SAM" id="MobiDB-lite"/>
    </source>
</evidence>
<evidence type="ECO:0000313" key="2">
    <source>
        <dbReference type="EMBL" id="KAF4505320.1"/>
    </source>
</evidence>
<dbReference type="OrthoDB" id="192832at2759"/>
<keyword evidence="3" id="KW-1185">Reference proteome</keyword>
<sequence length="79" mass="8133">MAAAAVTPAVANEAAFLGRGLVDVLDEAVCWVGLSEEVEGLEEVSPVIRGIERVRAPRPSLDSTGGEDEASKPRGEAAS</sequence>
<dbReference type="AlphaFoldDB" id="A0A8H4LTK8"/>
<evidence type="ECO:0000313" key="3">
    <source>
        <dbReference type="Proteomes" id="UP000557566"/>
    </source>
</evidence>
<dbReference type="Proteomes" id="UP000557566">
    <property type="component" value="Unassembled WGS sequence"/>
</dbReference>
<gene>
    <name evidence="2" type="ORF">G6O67_007280</name>
</gene>